<dbReference type="EMBL" id="QXHD01000004">
    <property type="protein sequence ID" value="NEZ56264.1"/>
    <property type="molecule type" value="Genomic_DNA"/>
</dbReference>
<evidence type="ECO:0000256" key="1">
    <source>
        <dbReference type="ARBA" id="ARBA00022553"/>
    </source>
</evidence>
<dbReference type="AlphaFoldDB" id="A0A6M0RJ77"/>
<dbReference type="GO" id="GO:0110001">
    <property type="term" value="C:toxin-antitoxin complex"/>
    <property type="evidence" value="ECO:0007669"/>
    <property type="project" value="InterPro"/>
</dbReference>
<sequence>MSSRTWKLRVRDILIAIESIRQRTSGLTYEAFSKNETLVDSILYKYVVIGEAARQIPEEIQDRAPDVPWRLMNDIRNVIAHEYFQVRLDIVWQGIHEELPLLVEPLQRLLESEAED</sequence>
<keyword evidence="1" id="KW-0597">Phosphoprotein</keyword>
<comment type="caution">
    <text evidence="6">The sequence shown here is derived from an EMBL/GenBank/DDBJ whole genome shotgun (WGS) entry which is preliminary data.</text>
</comment>
<keyword evidence="7" id="KW-1185">Reference proteome</keyword>
<dbReference type="PANTHER" id="PTHR34139:SF1">
    <property type="entry name" value="RNASE MJ1380-RELATED"/>
    <property type="match status" value="1"/>
</dbReference>
<evidence type="ECO:0000256" key="2">
    <source>
        <dbReference type="ARBA" id="ARBA00022649"/>
    </source>
</evidence>
<dbReference type="RefSeq" id="WP_163698257.1">
    <property type="nucleotide sequence ID" value="NZ_QXHD01000004.1"/>
</dbReference>
<dbReference type="Proteomes" id="UP000481033">
    <property type="component" value="Unassembled WGS sequence"/>
</dbReference>
<dbReference type="InterPro" id="IPR051813">
    <property type="entry name" value="HepT_RNase_toxin"/>
</dbReference>
<evidence type="ECO:0000313" key="7">
    <source>
        <dbReference type="Proteomes" id="UP000481033"/>
    </source>
</evidence>
<dbReference type="InterPro" id="IPR008201">
    <property type="entry name" value="HepT-like"/>
</dbReference>
<dbReference type="Pfam" id="PF01934">
    <property type="entry name" value="HepT-like"/>
    <property type="match status" value="1"/>
</dbReference>
<evidence type="ECO:0000313" key="6">
    <source>
        <dbReference type="EMBL" id="NEZ56264.1"/>
    </source>
</evidence>
<evidence type="ECO:0000256" key="5">
    <source>
        <dbReference type="ARBA" id="ARBA00022801"/>
    </source>
</evidence>
<keyword evidence="3" id="KW-0540">Nuclease</keyword>
<keyword evidence="5" id="KW-0378">Hydrolase</keyword>
<name>A0A6M0RJ77_9CYAN</name>
<dbReference type="GO" id="GO:0016787">
    <property type="term" value="F:hydrolase activity"/>
    <property type="evidence" value="ECO:0007669"/>
    <property type="project" value="UniProtKB-KW"/>
</dbReference>
<organism evidence="6 7">
    <name type="scientific">Adonisia turfae CCMR0081</name>
    <dbReference type="NCBI Taxonomy" id="2292702"/>
    <lineage>
        <taxon>Bacteria</taxon>
        <taxon>Bacillati</taxon>
        <taxon>Cyanobacteriota</taxon>
        <taxon>Adonisia</taxon>
        <taxon>Adonisia turfae</taxon>
    </lineage>
</organism>
<evidence type="ECO:0000256" key="3">
    <source>
        <dbReference type="ARBA" id="ARBA00022722"/>
    </source>
</evidence>
<keyword evidence="4" id="KW-0547">Nucleotide-binding</keyword>
<dbReference type="PANTHER" id="PTHR34139">
    <property type="entry name" value="UPF0331 PROTEIN MJ0127"/>
    <property type="match status" value="1"/>
</dbReference>
<keyword evidence="2" id="KW-1277">Toxin-antitoxin system</keyword>
<evidence type="ECO:0000256" key="4">
    <source>
        <dbReference type="ARBA" id="ARBA00022741"/>
    </source>
</evidence>
<protein>
    <submittedName>
        <fullName evidence="6">DUF86 domain-containing protein</fullName>
    </submittedName>
</protein>
<accession>A0A6M0RJ77</accession>
<proteinExistence type="predicted"/>
<gene>
    <name evidence="6" type="ORF">DXZ20_11400</name>
</gene>
<reference evidence="6 7" key="1">
    <citation type="journal article" date="2020" name="Microb. Ecol.">
        <title>Ecogenomics of the Marine Benthic Filamentous Cyanobacterium Adonisia.</title>
        <authorList>
            <person name="Walter J.M."/>
            <person name="Coutinho F.H."/>
            <person name="Leomil L."/>
            <person name="Hargreaves P.I."/>
            <person name="Campeao M.E."/>
            <person name="Vieira V.V."/>
            <person name="Silva B.S."/>
            <person name="Fistarol G.O."/>
            <person name="Salomon P.S."/>
            <person name="Sawabe T."/>
            <person name="Mino S."/>
            <person name="Hosokawa M."/>
            <person name="Miyashita H."/>
            <person name="Maruyama F."/>
            <person name="van Verk M.C."/>
            <person name="Dutilh B.E."/>
            <person name="Thompson C.C."/>
            <person name="Thompson F.L."/>
        </authorList>
    </citation>
    <scope>NUCLEOTIDE SEQUENCE [LARGE SCALE GENOMIC DNA]</scope>
    <source>
        <strain evidence="6 7">CCMR0081</strain>
    </source>
</reference>
<dbReference type="GO" id="GO:0000166">
    <property type="term" value="F:nucleotide binding"/>
    <property type="evidence" value="ECO:0007669"/>
    <property type="project" value="UniProtKB-KW"/>
</dbReference>
<dbReference type="GO" id="GO:0004540">
    <property type="term" value="F:RNA nuclease activity"/>
    <property type="evidence" value="ECO:0007669"/>
    <property type="project" value="InterPro"/>
</dbReference>